<dbReference type="EMBL" id="KB309449">
    <property type="protein sequence ID" value="ELT94355.1"/>
    <property type="molecule type" value="Genomic_DNA"/>
</dbReference>
<dbReference type="SMART" id="SM00593">
    <property type="entry name" value="RUN"/>
    <property type="match status" value="1"/>
</dbReference>
<accession>R7TTM8</accession>
<evidence type="ECO:0000256" key="3">
    <source>
        <dbReference type="ARBA" id="ARBA00022490"/>
    </source>
</evidence>
<gene>
    <name evidence="8" type="ORF">CAPTEDRAFT_192982</name>
</gene>
<dbReference type="STRING" id="283909.R7TTM8"/>
<evidence type="ECO:0000259" key="6">
    <source>
        <dbReference type="PROSITE" id="PS50003"/>
    </source>
</evidence>
<reference evidence="9" key="3">
    <citation type="submission" date="2015-06" db="UniProtKB">
        <authorList>
            <consortium name="EnsemblMetazoa"/>
        </authorList>
    </citation>
    <scope>IDENTIFICATION</scope>
</reference>
<dbReference type="Gene3D" id="1.20.58.900">
    <property type="match status" value="1"/>
</dbReference>
<feature type="domain" description="RUN" evidence="7">
    <location>
        <begin position="138"/>
        <end position="260"/>
    </location>
</feature>
<dbReference type="GO" id="GO:0032880">
    <property type="term" value="P:regulation of protein localization"/>
    <property type="evidence" value="ECO:0007669"/>
    <property type="project" value="TreeGrafter"/>
</dbReference>
<dbReference type="InterPro" id="IPR011993">
    <property type="entry name" value="PH-like_dom_sf"/>
</dbReference>
<organism evidence="8">
    <name type="scientific">Capitella teleta</name>
    <name type="common">Polychaete worm</name>
    <dbReference type="NCBI Taxonomy" id="283909"/>
    <lineage>
        <taxon>Eukaryota</taxon>
        <taxon>Metazoa</taxon>
        <taxon>Spiralia</taxon>
        <taxon>Lophotrochozoa</taxon>
        <taxon>Annelida</taxon>
        <taxon>Polychaeta</taxon>
        <taxon>Sedentaria</taxon>
        <taxon>Scolecida</taxon>
        <taxon>Capitellidae</taxon>
        <taxon>Capitella</taxon>
    </lineage>
</organism>
<keyword evidence="4" id="KW-0458">Lysosome</keyword>
<feature type="compositionally biased region" description="Basic residues" evidence="5">
    <location>
        <begin position="387"/>
        <end position="399"/>
    </location>
</feature>
<dbReference type="InterPro" id="IPR053015">
    <property type="entry name" value="PH_domain-containing_M2"/>
</dbReference>
<dbReference type="EMBL" id="AMQN01002516">
    <property type="status" value="NOT_ANNOTATED_CDS"/>
    <property type="molecule type" value="Genomic_DNA"/>
</dbReference>
<reference evidence="8 10" key="2">
    <citation type="journal article" date="2013" name="Nature">
        <title>Insights into bilaterian evolution from three spiralian genomes.</title>
        <authorList>
            <person name="Simakov O."/>
            <person name="Marletaz F."/>
            <person name="Cho S.J."/>
            <person name="Edsinger-Gonzales E."/>
            <person name="Havlak P."/>
            <person name="Hellsten U."/>
            <person name="Kuo D.H."/>
            <person name="Larsson T."/>
            <person name="Lv J."/>
            <person name="Arendt D."/>
            <person name="Savage R."/>
            <person name="Osoegawa K."/>
            <person name="de Jong P."/>
            <person name="Grimwood J."/>
            <person name="Chapman J.A."/>
            <person name="Shapiro H."/>
            <person name="Aerts A."/>
            <person name="Otillar R.P."/>
            <person name="Terry A.Y."/>
            <person name="Boore J.L."/>
            <person name="Grigoriev I.V."/>
            <person name="Lindberg D.R."/>
            <person name="Seaver E.C."/>
            <person name="Weisblat D.A."/>
            <person name="Putnam N.H."/>
            <person name="Rokhsar D.S."/>
        </authorList>
    </citation>
    <scope>NUCLEOTIDE SEQUENCE</scope>
    <source>
        <strain evidence="8 10">I ESC-2004</strain>
    </source>
</reference>
<dbReference type="GO" id="GO:0007030">
    <property type="term" value="P:Golgi organization"/>
    <property type="evidence" value="ECO:0007669"/>
    <property type="project" value="TreeGrafter"/>
</dbReference>
<dbReference type="SUPFAM" id="SSF50729">
    <property type="entry name" value="PH domain-like"/>
    <property type="match status" value="1"/>
</dbReference>
<dbReference type="PROSITE" id="PS50826">
    <property type="entry name" value="RUN"/>
    <property type="match status" value="1"/>
</dbReference>
<feature type="region of interest" description="Disordered" evidence="5">
    <location>
        <begin position="271"/>
        <end position="297"/>
    </location>
</feature>
<sequence>MEPVAEHSVMDMPAQLEPSNPAFRLKEEILRRVSTYVKAFIINDPKLTPLNPDALKRKRLHGKPLCPRCLTDYCHCVGLQQTFDPAYTWTSPPQVHGIFIPKERISKTKNLVVNDFHLEIEIFMLQCCSLSQDKFVLSNEDTQAHGLVEALDSVFFHGLKAPKHGYWALAKELSHPTVVSDIMAFENVTSDMGRGRAWLYVSLNEHLLESYLRHLTENTRIVNKFYSKKSFLCDMPLVHSLLSLTSGLENVRIELNGNLLFLDISFPKRTGRSETECSDDLPRDMTASTASTDSGCSQASAETAESYDCTLDNPFLPSPCNPLAKVKAKFRKSSQRKIVVGERLPVEPPCFISRRGSSTDLLRKPGKTFDVDVPATDEPIEWTAVRPMRRAPRKRKARRPSQASSTPSTSMSGDSTPESGYKSSFVDNAEAGRLHEMQESRIRDVVDRLGGTHLDEDAVLAHILSKDIEPVEEERRNSGTEERVEQCAKVEFVREISIYDRVTSPHDSDATLTLAEDSSTTLEDSGSHALPSSCNEPCDPSLTPSAEALPPPLPSVSYESLVESVGDNMLTIKPSDRFVSIGDNFSHPSISKDNNLMLMLMLGVSDDPHEQIIKLFEVSFGMTEGQHHARHVIVSSSHLYIVELECATKFKFRLKSTIPFKNIDYISLSINFQTVGIICHSRHEKYWIDTGDRMLSWYLAQTIQEAYSKEEVGLGKLCVLVDASIQRIAMRNWVNQESKEVVDPHLLSYTLVHWEEVTQMTLDLPRVTCSGLLKMSKPHGWHLSYYVLRDNVLHEYRDSQTTDSAVCTYAINRTVFSISHCFELELAGNAKCEFASETRDEMEEWIRLLHLAMKQPPHADPLPCCCAITPKDVLLCHEDQHTNFFRSLASLSFLDFMRILIHEDLPNCCVLVKEMREAANPDIILCLSKQEIELKDDVNHWIFHLTSTSERDRFTAALAYGWRGNFMNFEVLHKVYAKSYFQCRVLAKSNAN</sequence>
<evidence type="ECO:0008006" key="11">
    <source>
        <dbReference type="Google" id="ProtNLM"/>
    </source>
</evidence>
<dbReference type="InterPro" id="IPR004012">
    <property type="entry name" value="Run_dom"/>
</dbReference>
<keyword evidence="3" id="KW-0963">Cytoplasm</keyword>
<dbReference type="PANTHER" id="PTHR46556:SF1">
    <property type="entry name" value="PLECKSTRIN HOMOLOGY DOMAIN-CONTAINING FAMILY M MEMBER 2"/>
    <property type="match status" value="1"/>
</dbReference>
<reference evidence="10" key="1">
    <citation type="submission" date="2012-12" db="EMBL/GenBank/DDBJ databases">
        <authorList>
            <person name="Hellsten U."/>
            <person name="Grimwood J."/>
            <person name="Chapman J.A."/>
            <person name="Shapiro H."/>
            <person name="Aerts A."/>
            <person name="Otillar R.P."/>
            <person name="Terry A.Y."/>
            <person name="Boore J.L."/>
            <person name="Simakov O."/>
            <person name="Marletaz F."/>
            <person name="Cho S.-J."/>
            <person name="Edsinger-Gonzales E."/>
            <person name="Havlak P."/>
            <person name="Kuo D.-H."/>
            <person name="Larsson T."/>
            <person name="Lv J."/>
            <person name="Arendt D."/>
            <person name="Savage R."/>
            <person name="Osoegawa K."/>
            <person name="de Jong P."/>
            <person name="Lindberg D.R."/>
            <person name="Seaver E.C."/>
            <person name="Weisblat D.A."/>
            <person name="Putnam N.H."/>
            <person name="Grigoriev I.V."/>
            <person name="Rokhsar D.S."/>
        </authorList>
    </citation>
    <scope>NUCLEOTIDE SEQUENCE</scope>
    <source>
        <strain evidence="10">I ESC-2004</strain>
    </source>
</reference>
<feature type="compositionally biased region" description="Polar residues" evidence="5">
    <location>
        <begin position="286"/>
        <end position="297"/>
    </location>
</feature>
<keyword evidence="10" id="KW-1185">Reference proteome</keyword>
<dbReference type="GO" id="GO:0032418">
    <property type="term" value="P:lysosome localization"/>
    <property type="evidence" value="ECO:0007669"/>
    <property type="project" value="TreeGrafter"/>
</dbReference>
<dbReference type="GO" id="GO:0010008">
    <property type="term" value="C:endosome membrane"/>
    <property type="evidence" value="ECO:0007669"/>
    <property type="project" value="TreeGrafter"/>
</dbReference>
<dbReference type="OrthoDB" id="9983817at2759"/>
<dbReference type="Pfam" id="PF02759">
    <property type="entry name" value="RUN"/>
    <property type="match status" value="1"/>
</dbReference>
<feature type="compositionally biased region" description="Low complexity" evidence="5">
    <location>
        <begin position="400"/>
        <end position="417"/>
    </location>
</feature>
<dbReference type="PROSITE" id="PS50003">
    <property type="entry name" value="PH_DOMAIN"/>
    <property type="match status" value="1"/>
</dbReference>
<feature type="domain" description="PH" evidence="6">
    <location>
        <begin position="766"/>
        <end position="854"/>
    </location>
</feature>
<dbReference type="OMA" id="PSEMIHS"/>
<dbReference type="Pfam" id="PF23142">
    <property type="entry name" value="PH_PLEKHM2"/>
    <property type="match status" value="1"/>
</dbReference>
<dbReference type="Proteomes" id="UP000014760">
    <property type="component" value="Unassembled WGS sequence"/>
</dbReference>
<dbReference type="CDD" id="cd17680">
    <property type="entry name" value="RUN_PLEKHM2"/>
    <property type="match status" value="1"/>
</dbReference>
<dbReference type="Gene3D" id="2.30.29.30">
    <property type="entry name" value="Pleckstrin-homology domain (PH domain)/Phosphotyrosine-binding domain (PTB)"/>
    <property type="match status" value="1"/>
</dbReference>
<evidence type="ECO:0000256" key="1">
    <source>
        <dbReference type="ARBA" id="ARBA00004496"/>
    </source>
</evidence>
<dbReference type="GO" id="GO:0019894">
    <property type="term" value="F:kinesin binding"/>
    <property type="evidence" value="ECO:0007669"/>
    <property type="project" value="TreeGrafter"/>
</dbReference>
<evidence type="ECO:0000313" key="10">
    <source>
        <dbReference type="Proteomes" id="UP000014760"/>
    </source>
</evidence>
<comment type="subcellular location">
    <subcellularLocation>
        <location evidence="1">Cytoplasm</location>
    </subcellularLocation>
    <subcellularLocation>
        <location evidence="2">Lysosome membrane</location>
    </subcellularLocation>
</comment>
<name>R7TTM8_CAPTE</name>
<dbReference type="GO" id="GO:0005765">
    <property type="term" value="C:lysosomal membrane"/>
    <property type="evidence" value="ECO:0007669"/>
    <property type="project" value="UniProtKB-SubCell"/>
</dbReference>
<dbReference type="AlphaFoldDB" id="R7TTM8"/>
<dbReference type="SMART" id="SM00233">
    <property type="entry name" value="PH"/>
    <property type="match status" value="1"/>
</dbReference>
<feature type="region of interest" description="Disordered" evidence="5">
    <location>
        <begin position="517"/>
        <end position="551"/>
    </location>
</feature>
<protein>
    <recommendedName>
        <fullName evidence="11">PH domain-containing protein</fullName>
    </recommendedName>
</protein>
<feature type="region of interest" description="Disordered" evidence="5">
    <location>
        <begin position="382"/>
        <end position="424"/>
    </location>
</feature>
<dbReference type="SUPFAM" id="SSF140741">
    <property type="entry name" value="RUN domain-like"/>
    <property type="match status" value="1"/>
</dbReference>
<dbReference type="EnsemblMetazoa" id="CapteT192982">
    <property type="protein sequence ID" value="CapteP192982"/>
    <property type="gene ID" value="CapteG192982"/>
</dbReference>
<dbReference type="HOGENOM" id="CLU_012258_0_0_1"/>
<evidence type="ECO:0000313" key="9">
    <source>
        <dbReference type="EnsemblMetazoa" id="CapteP192982"/>
    </source>
</evidence>
<evidence type="ECO:0000256" key="5">
    <source>
        <dbReference type="SAM" id="MobiDB-lite"/>
    </source>
</evidence>
<feature type="compositionally biased region" description="Polar residues" evidence="5">
    <location>
        <begin position="517"/>
        <end position="535"/>
    </location>
</feature>
<dbReference type="InterPro" id="IPR037213">
    <property type="entry name" value="Run_dom_sf"/>
</dbReference>
<proteinExistence type="predicted"/>
<evidence type="ECO:0000259" key="7">
    <source>
        <dbReference type="PROSITE" id="PS50826"/>
    </source>
</evidence>
<evidence type="ECO:0000256" key="4">
    <source>
        <dbReference type="ARBA" id="ARBA00023228"/>
    </source>
</evidence>
<feature type="compositionally biased region" description="Basic and acidic residues" evidence="5">
    <location>
        <begin position="271"/>
        <end position="283"/>
    </location>
</feature>
<evidence type="ECO:0000256" key="2">
    <source>
        <dbReference type="ARBA" id="ARBA00004656"/>
    </source>
</evidence>
<evidence type="ECO:0000313" key="8">
    <source>
        <dbReference type="EMBL" id="ELT94355.1"/>
    </source>
</evidence>
<dbReference type="InterPro" id="IPR001849">
    <property type="entry name" value="PH_domain"/>
</dbReference>
<dbReference type="PANTHER" id="PTHR46556">
    <property type="entry name" value="PLECKSTRIN HOMOLOGY DOMAIN-CONTAINING FAMILY M MEMBER 2"/>
    <property type="match status" value="1"/>
</dbReference>
<dbReference type="InterPro" id="IPR057288">
    <property type="entry name" value="PH_PLEKHM2"/>
</dbReference>
<dbReference type="InterPro" id="IPR047327">
    <property type="entry name" value="RUN_PLEKHM2"/>
</dbReference>